<dbReference type="PRINTS" id="PR00111">
    <property type="entry name" value="ABHYDROLASE"/>
</dbReference>
<organism evidence="2 3">
    <name type="scientific">Psychrobacillus psychrodurans</name>
    <dbReference type="NCBI Taxonomy" id="126157"/>
    <lineage>
        <taxon>Bacteria</taxon>
        <taxon>Bacillati</taxon>
        <taxon>Bacillota</taxon>
        <taxon>Bacilli</taxon>
        <taxon>Bacillales</taxon>
        <taxon>Bacillaceae</taxon>
        <taxon>Psychrobacillus</taxon>
    </lineage>
</organism>
<evidence type="ECO:0000259" key="1">
    <source>
        <dbReference type="Pfam" id="PF12146"/>
    </source>
</evidence>
<dbReference type="AlphaFoldDB" id="A0A9X3L989"/>
<dbReference type="InterPro" id="IPR029058">
    <property type="entry name" value="AB_hydrolase_fold"/>
</dbReference>
<dbReference type="Proteomes" id="UP001152172">
    <property type="component" value="Unassembled WGS sequence"/>
</dbReference>
<dbReference type="Pfam" id="PF12146">
    <property type="entry name" value="Hydrolase_4"/>
    <property type="match status" value="1"/>
</dbReference>
<dbReference type="SUPFAM" id="SSF53474">
    <property type="entry name" value="alpha/beta-Hydrolases"/>
    <property type="match status" value="1"/>
</dbReference>
<evidence type="ECO:0000313" key="2">
    <source>
        <dbReference type="EMBL" id="MCZ8533720.1"/>
    </source>
</evidence>
<protein>
    <submittedName>
        <fullName evidence="2">Alpha/beta hydrolase</fullName>
    </submittedName>
</protein>
<feature type="domain" description="Serine aminopeptidase S33" evidence="1">
    <location>
        <begin position="22"/>
        <end position="238"/>
    </location>
</feature>
<dbReference type="EMBL" id="JAMKBI010000006">
    <property type="protein sequence ID" value="MCZ8533720.1"/>
    <property type="molecule type" value="Genomic_DNA"/>
</dbReference>
<dbReference type="Gene3D" id="3.40.50.1820">
    <property type="entry name" value="alpha/beta hydrolase"/>
    <property type="match status" value="1"/>
</dbReference>
<dbReference type="InterPro" id="IPR022742">
    <property type="entry name" value="Hydrolase_4"/>
</dbReference>
<sequence>MPVYEVNNVKLFYKINGSGEPIIFTHGHSMYHKQWEPQVNELSNDYQTIVWDVRGHGYSSLPSGKVDPEDFSRDLISLLDYLEIQSTVLCGLSMGGHISIQTAIRYPERVKGLILIGTPFTNTFNWFEKYTTSISKFSLRLLPFNMTAKWTADVISKINPENHAFVMESFSKMTKDNFLRHWSGNLRMESKNDLNNIQCPTMILHGEKDNMVGRQQQYLTANIKDAEFYTITNAHHLTNRDNPEDVTDHIQNFMKRLK</sequence>
<proteinExistence type="predicted"/>
<dbReference type="PANTHER" id="PTHR43194">
    <property type="entry name" value="HYDROLASE ALPHA/BETA FOLD FAMILY"/>
    <property type="match status" value="1"/>
</dbReference>
<dbReference type="PANTHER" id="PTHR43194:SF5">
    <property type="entry name" value="PIMELOYL-[ACYL-CARRIER PROTEIN] METHYL ESTER ESTERASE"/>
    <property type="match status" value="1"/>
</dbReference>
<name>A0A9X3L989_9BACI</name>
<dbReference type="InterPro" id="IPR050228">
    <property type="entry name" value="Carboxylesterase_BioH"/>
</dbReference>
<comment type="caution">
    <text evidence="2">The sequence shown here is derived from an EMBL/GenBank/DDBJ whole genome shotgun (WGS) entry which is preliminary data.</text>
</comment>
<keyword evidence="2" id="KW-0378">Hydrolase</keyword>
<accession>A0A9X3L989</accession>
<dbReference type="InterPro" id="IPR000073">
    <property type="entry name" value="AB_hydrolase_1"/>
</dbReference>
<evidence type="ECO:0000313" key="3">
    <source>
        <dbReference type="Proteomes" id="UP001152172"/>
    </source>
</evidence>
<reference evidence="2" key="1">
    <citation type="submission" date="2022-05" db="EMBL/GenBank/DDBJ databases">
        <authorList>
            <person name="Colautti A."/>
            <person name="Iacumin L."/>
        </authorList>
    </citation>
    <scope>NUCLEOTIDE SEQUENCE</scope>
    <source>
        <strain evidence="2">DSM 30747</strain>
    </source>
</reference>
<keyword evidence="3" id="KW-1185">Reference proteome</keyword>
<gene>
    <name evidence="2" type="ORF">M9R61_10375</name>
</gene>
<dbReference type="RefSeq" id="WP_269922014.1">
    <property type="nucleotide sequence ID" value="NZ_JAMKBI010000006.1"/>
</dbReference>
<dbReference type="GO" id="GO:0016787">
    <property type="term" value="F:hydrolase activity"/>
    <property type="evidence" value="ECO:0007669"/>
    <property type="project" value="UniProtKB-KW"/>
</dbReference>